<evidence type="ECO:0000313" key="2">
    <source>
        <dbReference type="EMBL" id="SOJ55414.1"/>
    </source>
</evidence>
<evidence type="ECO:0000256" key="1">
    <source>
        <dbReference type="ARBA" id="ARBA00023186"/>
    </source>
</evidence>
<dbReference type="RefSeq" id="WP_186243264.1">
    <property type="nucleotide sequence ID" value="NZ_OCTY01000002.1"/>
</dbReference>
<accession>A0A7Z7IMJ9</accession>
<dbReference type="GO" id="GO:0016151">
    <property type="term" value="F:nickel cation binding"/>
    <property type="evidence" value="ECO:0007669"/>
    <property type="project" value="InterPro"/>
</dbReference>
<sequence>MLSRVLVVASRNRLPRIDCRGGIQARRTAPDTVHLVSAAATPLGGDTIDIRVIVEEGAQLKLRSAAATVALPGAQTPTSHASWRIDVSGTLDVDLEPTVVAASARHLSHVVVALHDDGRIRFRERVQIGRCNEREGFWSGTLKADRGDRPLLRHRVELGAGSVADDVLAAPGATISELCYPAKEIPDGLDARATALALAGGGTLTTWQGDRLAG</sequence>
<gene>
    <name evidence="2" type="primary">ureD</name>
    <name evidence="2" type="ORF">MSIMFB_02901</name>
</gene>
<proteinExistence type="predicted"/>
<dbReference type="InterPro" id="IPR002669">
    <property type="entry name" value="UreD"/>
</dbReference>
<comment type="caution">
    <text evidence="2">The sequence shown here is derived from an EMBL/GenBank/DDBJ whole genome shotgun (WGS) entry which is preliminary data.</text>
</comment>
<keyword evidence="1" id="KW-0143">Chaperone</keyword>
<keyword evidence="3" id="KW-1185">Reference proteome</keyword>
<dbReference type="AlphaFoldDB" id="A0A7Z7IMJ9"/>
<dbReference type="EMBL" id="OCTY01000002">
    <property type="protein sequence ID" value="SOJ55414.1"/>
    <property type="molecule type" value="Genomic_DNA"/>
</dbReference>
<name>A0A7Z7IMJ9_9MYCO</name>
<dbReference type="Proteomes" id="UP000554965">
    <property type="component" value="Unassembled WGS sequence"/>
</dbReference>
<reference evidence="2 3" key="1">
    <citation type="submission" date="2017-10" db="EMBL/GenBank/DDBJ databases">
        <authorList>
            <consortium name="Urmite Genomes"/>
        </authorList>
    </citation>
    <scope>NUCLEOTIDE SEQUENCE [LARGE SCALE GENOMIC DNA]</scope>
    <source>
        <strain evidence="2 3">FB-527</strain>
    </source>
</reference>
<evidence type="ECO:0000313" key="3">
    <source>
        <dbReference type="Proteomes" id="UP000554965"/>
    </source>
</evidence>
<organism evidence="2 3">
    <name type="scientific">Mycobacterium simulans</name>
    <dbReference type="NCBI Taxonomy" id="627089"/>
    <lineage>
        <taxon>Bacteria</taxon>
        <taxon>Bacillati</taxon>
        <taxon>Actinomycetota</taxon>
        <taxon>Actinomycetes</taxon>
        <taxon>Mycobacteriales</taxon>
        <taxon>Mycobacteriaceae</taxon>
        <taxon>Mycobacterium</taxon>
    </lineage>
</organism>
<dbReference type="Pfam" id="PF01774">
    <property type="entry name" value="UreD"/>
    <property type="match status" value="1"/>
</dbReference>
<protein>
    <submittedName>
        <fullName evidence="2">Urease accessory protein UreD</fullName>
    </submittedName>
</protein>